<evidence type="ECO:0000256" key="1">
    <source>
        <dbReference type="SAM" id="SignalP"/>
    </source>
</evidence>
<dbReference type="EMBL" id="BAABRI010000006">
    <property type="protein sequence ID" value="GAA5482118.1"/>
    <property type="molecule type" value="Genomic_DNA"/>
</dbReference>
<comment type="caution">
    <text evidence="2">The sequence shown here is derived from an EMBL/GenBank/DDBJ whole genome shotgun (WGS) entry which is preliminary data.</text>
</comment>
<accession>A0ABP9UQP9</accession>
<evidence type="ECO:0008006" key="4">
    <source>
        <dbReference type="Google" id="ProtNLM"/>
    </source>
</evidence>
<proteinExistence type="predicted"/>
<keyword evidence="3" id="KW-1185">Reference proteome</keyword>
<dbReference type="RefSeq" id="WP_353566264.1">
    <property type="nucleotide sequence ID" value="NZ_BAABRI010000006.1"/>
</dbReference>
<feature type="chain" id="PRO_5045479846" description="PEGA domain-containing protein" evidence="1">
    <location>
        <begin position="28"/>
        <end position="168"/>
    </location>
</feature>
<keyword evidence="1" id="KW-0732">Signal</keyword>
<evidence type="ECO:0000313" key="3">
    <source>
        <dbReference type="Proteomes" id="UP001476282"/>
    </source>
</evidence>
<dbReference type="Proteomes" id="UP001476282">
    <property type="component" value="Unassembled WGS sequence"/>
</dbReference>
<organism evidence="2 3">
    <name type="scientific">Haloferula sargassicola</name>
    <dbReference type="NCBI Taxonomy" id="490096"/>
    <lineage>
        <taxon>Bacteria</taxon>
        <taxon>Pseudomonadati</taxon>
        <taxon>Verrucomicrobiota</taxon>
        <taxon>Verrucomicrobiia</taxon>
        <taxon>Verrucomicrobiales</taxon>
        <taxon>Verrucomicrobiaceae</taxon>
        <taxon>Haloferula</taxon>
    </lineage>
</organism>
<gene>
    <name evidence="2" type="ORF">Hsar01_01334</name>
</gene>
<name>A0ABP9UQP9_9BACT</name>
<sequence>MNPFRIRSFTTAASVGVALLCSNCATVFNRTTQPVRVASNPSGLTFKVTDKEGVVVGNGTTPGEVRLKTSSNYFVPAAYIFTFSKNGKVVGSQVLTARVSGWYAGNILIGGLIGLVIVDPLTGAMYTLPDDVNFGGQPMASVTHDSGSLQFVSIDQLDGEQRARLARL</sequence>
<protein>
    <recommendedName>
        <fullName evidence="4">PEGA domain-containing protein</fullName>
    </recommendedName>
</protein>
<reference evidence="2 3" key="1">
    <citation type="submission" date="2024-02" db="EMBL/GenBank/DDBJ databases">
        <title>Haloferula sargassicola NBRC 104335.</title>
        <authorList>
            <person name="Ichikawa N."/>
            <person name="Katano-Makiyama Y."/>
            <person name="Hidaka K."/>
        </authorList>
    </citation>
    <scope>NUCLEOTIDE SEQUENCE [LARGE SCALE GENOMIC DNA]</scope>
    <source>
        <strain evidence="2 3">NBRC 104335</strain>
    </source>
</reference>
<feature type="signal peptide" evidence="1">
    <location>
        <begin position="1"/>
        <end position="27"/>
    </location>
</feature>
<evidence type="ECO:0000313" key="2">
    <source>
        <dbReference type="EMBL" id="GAA5482118.1"/>
    </source>
</evidence>